<feature type="non-terminal residue" evidence="2">
    <location>
        <position position="264"/>
    </location>
</feature>
<keyword evidence="2" id="KW-0804">Transcription</keyword>
<dbReference type="AlphaFoldDB" id="A0A086QYZ7"/>
<dbReference type="VEuPathDB" id="ToxoDB:TGMAS_313120B"/>
<reference evidence="2 3" key="1">
    <citation type="submission" date="2014-04" db="EMBL/GenBank/DDBJ databases">
        <authorList>
            <person name="Sibley D."/>
            <person name="Venepally P."/>
            <person name="Karamycheva S."/>
            <person name="Hadjithomas M."/>
            <person name="Khan A."/>
            <person name="Brunk B."/>
            <person name="Roos D."/>
            <person name="Caler E."/>
            <person name="Lorenzi H."/>
        </authorList>
    </citation>
    <scope>NUCLEOTIDE SEQUENCE [LARGE SCALE GENOMIC DNA]</scope>
    <source>
        <strain evidence="2 3">MAS</strain>
    </source>
</reference>
<dbReference type="Proteomes" id="UP000028821">
    <property type="component" value="Unassembled WGS sequence"/>
</dbReference>
<feature type="region of interest" description="Disordered" evidence="1">
    <location>
        <begin position="27"/>
        <end position="52"/>
    </location>
</feature>
<name>A0A086QYZ7_TOXGO</name>
<keyword evidence="2" id="KW-0240">DNA-directed RNA polymerase</keyword>
<comment type="caution">
    <text evidence="2">The sequence shown here is derived from an EMBL/GenBank/DDBJ whole genome shotgun (WGS) entry which is preliminary data.</text>
</comment>
<keyword evidence="2" id="KW-0548">Nucleotidyltransferase</keyword>
<gene>
    <name evidence="2" type="ORF">TGMAS_313120B</name>
</gene>
<organism evidence="2 3">
    <name type="scientific">Toxoplasma gondii MAS</name>
    <dbReference type="NCBI Taxonomy" id="943118"/>
    <lineage>
        <taxon>Eukaryota</taxon>
        <taxon>Sar</taxon>
        <taxon>Alveolata</taxon>
        <taxon>Apicomplexa</taxon>
        <taxon>Conoidasida</taxon>
        <taxon>Coccidia</taxon>
        <taxon>Eucoccidiorida</taxon>
        <taxon>Eimeriorina</taxon>
        <taxon>Sarcocystidae</taxon>
        <taxon>Toxoplasma</taxon>
    </lineage>
</organism>
<dbReference type="GO" id="GO:0000428">
    <property type="term" value="C:DNA-directed RNA polymerase complex"/>
    <property type="evidence" value="ECO:0007669"/>
    <property type="project" value="UniProtKB-KW"/>
</dbReference>
<protein>
    <submittedName>
        <fullName evidence="2">DNA-directed RNA polymerase, alpha subunit</fullName>
        <ecNumber evidence="2">2.7.7.6</ecNumber>
    </submittedName>
</protein>
<evidence type="ECO:0000313" key="3">
    <source>
        <dbReference type="Proteomes" id="UP000028821"/>
    </source>
</evidence>
<feature type="region of interest" description="Disordered" evidence="1">
    <location>
        <begin position="86"/>
        <end position="134"/>
    </location>
</feature>
<evidence type="ECO:0000256" key="1">
    <source>
        <dbReference type="SAM" id="MobiDB-lite"/>
    </source>
</evidence>
<dbReference type="EC" id="2.7.7.6" evidence="2"/>
<feature type="compositionally biased region" description="Basic and acidic residues" evidence="1">
    <location>
        <begin position="90"/>
        <end position="105"/>
    </location>
</feature>
<sequence>MQREMWRKKEMEKYRQTENLAIVDRGIHSPSRGSHQRHHHSGNRSPLSETVHRSGPCHNWVDHGLPDQGLCCSALSRACNRGSEAACASETKRGRTQRQEEDWRRRTAKRRWRGGGTDGHAAPKRSRRPSRNCPKLERSCLRDAASAGVCLRASEGCRAAAAGGGDDRLAVVCPRRKSGAFHRQGRGGRSPRPRNEARVGPWCLASRPARAVPRRRRRRHAVLQAPANLGSRPSRLLSNKLHFWCMHHDATRRPQTHGDALLSG</sequence>
<evidence type="ECO:0000313" key="2">
    <source>
        <dbReference type="EMBL" id="KFH17829.1"/>
    </source>
</evidence>
<accession>A0A086QYZ7</accession>
<keyword evidence="2" id="KW-0808">Transferase</keyword>
<dbReference type="GO" id="GO:0003899">
    <property type="term" value="F:DNA-directed RNA polymerase activity"/>
    <property type="evidence" value="ECO:0007669"/>
    <property type="project" value="UniProtKB-EC"/>
</dbReference>
<proteinExistence type="predicted"/>
<dbReference type="EMBL" id="AEXC02000163">
    <property type="protein sequence ID" value="KFH17829.1"/>
    <property type="molecule type" value="Genomic_DNA"/>
</dbReference>